<dbReference type="Proteomes" id="UP000267606">
    <property type="component" value="Unassembled WGS sequence"/>
</dbReference>
<reference evidence="1 2" key="2">
    <citation type="submission" date="2018-11" db="EMBL/GenBank/DDBJ databases">
        <authorList>
            <consortium name="Pathogen Informatics"/>
        </authorList>
    </citation>
    <scope>NUCLEOTIDE SEQUENCE [LARGE SCALE GENOMIC DNA]</scope>
</reference>
<dbReference type="AlphaFoldDB" id="A0A183H0V7"/>
<reference evidence="3" key="1">
    <citation type="submission" date="2016-06" db="UniProtKB">
        <authorList>
            <consortium name="WormBaseParasite"/>
        </authorList>
    </citation>
    <scope>IDENTIFICATION</scope>
</reference>
<dbReference type="WBParaSite" id="OFLC_0000111601-mRNA-1">
    <property type="protein sequence ID" value="OFLC_0000111601-mRNA-1"/>
    <property type="gene ID" value="OFLC_0000111601"/>
</dbReference>
<proteinExistence type="predicted"/>
<evidence type="ECO:0000313" key="2">
    <source>
        <dbReference type="Proteomes" id="UP000267606"/>
    </source>
</evidence>
<keyword evidence="2" id="KW-1185">Reference proteome</keyword>
<evidence type="ECO:0000313" key="3">
    <source>
        <dbReference type="WBParaSite" id="OFLC_0000111601-mRNA-1"/>
    </source>
</evidence>
<organism evidence="3">
    <name type="scientific">Onchocerca flexuosa</name>
    <dbReference type="NCBI Taxonomy" id="387005"/>
    <lineage>
        <taxon>Eukaryota</taxon>
        <taxon>Metazoa</taxon>
        <taxon>Ecdysozoa</taxon>
        <taxon>Nematoda</taxon>
        <taxon>Chromadorea</taxon>
        <taxon>Rhabditida</taxon>
        <taxon>Spirurina</taxon>
        <taxon>Spiruromorpha</taxon>
        <taxon>Filarioidea</taxon>
        <taxon>Onchocercidae</taxon>
        <taxon>Onchocerca</taxon>
    </lineage>
</organism>
<evidence type="ECO:0000313" key="1">
    <source>
        <dbReference type="EMBL" id="VDO28313.1"/>
    </source>
</evidence>
<gene>
    <name evidence="1" type="ORF">OFLC_LOCUS1117</name>
</gene>
<sequence length="91" mass="10591">MRFQGIKDEKLSVVSLSNRTSKKCYSKKAEIGLKIGIKKVIICEKEHINSKNSKDRKPTIEKIVLRDKLEIPRGRWELVKIKELKRGRDGE</sequence>
<name>A0A183H0V7_9BILA</name>
<dbReference type="STRING" id="387005.A0A183H0V7"/>
<protein>
    <submittedName>
        <fullName evidence="3">DUF5641 domain-containing protein</fullName>
    </submittedName>
</protein>
<accession>A0A183H0V7</accession>
<dbReference type="EMBL" id="UZAJ01000480">
    <property type="protein sequence ID" value="VDO28313.1"/>
    <property type="molecule type" value="Genomic_DNA"/>
</dbReference>